<proteinExistence type="predicted"/>
<dbReference type="InterPro" id="IPR010828">
    <property type="entry name" value="Atf2/Sli1-like"/>
</dbReference>
<dbReference type="Pfam" id="PF07247">
    <property type="entry name" value="AATase"/>
    <property type="match status" value="1"/>
</dbReference>
<name>A0A1L0BK82_9ASCO</name>
<sequence length="489" mass="56130">MTKDIVLTRKLGGAENFFRCRTEVDFYRNFFAVGAYSRDLTADWPLFYRALRKTLLDYHIFICNVFKEANYTVFRPIEKATLGDLVELDPSVFSPLGKPVSEEFMKKYLKKVLFHLYEQKPLTKLIIAGTHDLAVIFEHTIADGVVAPYFHEAFLKNLAFCDERENDADYLKSYGPMPETVDMDTPIFVYSDDVVYIKHSLPPPMEMGMQDPDIDYTDNDPQHYSKVTPPDYPKQWPGRFPATKDATVAYKLVNIPPNDLKALLRKCKDHKVTLTAYITYIQAMALRPVYGDKHHFRTVMAVTLRRFLTPHNVERRYSDIFEEKDYKLMGNYAHMGLPEHFAPATEFSWDKVKTISEHLSRSVVNDKLLNTMKPFFDTADELENNSKLFTSALGKSKGDGSKLSNLGYFDFPIYKVRGTEWTINNVTFGQDLAPAASEFVLNVISTLRGGLNIVISYFDHCYDDVGFETIDKIPGQFRRLLLQCAGINS</sequence>
<protein>
    <submittedName>
        <fullName evidence="1">CIC11C00000002708</fullName>
    </submittedName>
</protein>
<dbReference type="InterPro" id="IPR052058">
    <property type="entry name" value="Alcohol_O-acetyltransferase"/>
</dbReference>
<dbReference type="Proteomes" id="UP000182259">
    <property type="component" value="Chromosome II"/>
</dbReference>
<evidence type="ECO:0000313" key="1">
    <source>
        <dbReference type="EMBL" id="SGZ51871.1"/>
    </source>
</evidence>
<reference evidence="1 2" key="1">
    <citation type="submission" date="2016-10" db="EMBL/GenBank/DDBJ databases">
        <authorList>
            <person name="de Groot N.N."/>
        </authorList>
    </citation>
    <scope>NUCLEOTIDE SEQUENCE [LARGE SCALE GENOMIC DNA]</scope>
    <source>
        <strain evidence="1 2">PYCC 4715</strain>
    </source>
</reference>
<organism evidence="1 2">
    <name type="scientific">Sungouiella intermedia</name>
    <dbReference type="NCBI Taxonomy" id="45354"/>
    <lineage>
        <taxon>Eukaryota</taxon>
        <taxon>Fungi</taxon>
        <taxon>Dikarya</taxon>
        <taxon>Ascomycota</taxon>
        <taxon>Saccharomycotina</taxon>
        <taxon>Pichiomycetes</taxon>
        <taxon>Metschnikowiaceae</taxon>
        <taxon>Sungouiella</taxon>
    </lineage>
</organism>
<dbReference type="EMBL" id="LT635765">
    <property type="protein sequence ID" value="SGZ51871.1"/>
    <property type="molecule type" value="Genomic_DNA"/>
</dbReference>
<dbReference type="GO" id="GO:0008080">
    <property type="term" value="F:N-acetyltransferase activity"/>
    <property type="evidence" value="ECO:0007669"/>
    <property type="project" value="TreeGrafter"/>
</dbReference>
<dbReference type="PANTHER" id="PTHR28037">
    <property type="entry name" value="ALCOHOL O-ACETYLTRANSFERASE 1-RELATED"/>
    <property type="match status" value="1"/>
</dbReference>
<dbReference type="PANTHER" id="PTHR28037:SF1">
    <property type="entry name" value="ALCOHOL O-ACETYLTRANSFERASE 1-RELATED"/>
    <property type="match status" value="1"/>
</dbReference>
<dbReference type="AlphaFoldDB" id="A0A1L0BK82"/>
<gene>
    <name evidence="1" type="ORF">SAMEA4029009_CIC11G00000002708</name>
</gene>
<accession>A0A1L0BK82</accession>
<evidence type="ECO:0000313" key="2">
    <source>
        <dbReference type="Proteomes" id="UP000182259"/>
    </source>
</evidence>